<dbReference type="Pfam" id="PF08268">
    <property type="entry name" value="FBA_3"/>
    <property type="match status" value="1"/>
</dbReference>
<dbReference type="FunCoup" id="A0A2G5DFM8">
    <property type="interactions" value="81"/>
</dbReference>
<dbReference type="InterPro" id="IPR017451">
    <property type="entry name" value="F-box-assoc_interact_dom"/>
</dbReference>
<dbReference type="OrthoDB" id="610337at2759"/>
<dbReference type="PANTHER" id="PTHR31111">
    <property type="entry name" value="BNAA05G37150D PROTEIN-RELATED"/>
    <property type="match status" value="1"/>
</dbReference>
<dbReference type="InterPro" id="IPR013187">
    <property type="entry name" value="F-box-assoc_dom_typ3"/>
</dbReference>
<evidence type="ECO:0000313" key="2">
    <source>
        <dbReference type="EMBL" id="PIA42329.1"/>
    </source>
</evidence>
<dbReference type="InParanoid" id="A0A2G5DFM8"/>
<organism evidence="2 3">
    <name type="scientific">Aquilegia coerulea</name>
    <name type="common">Rocky mountain columbine</name>
    <dbReference type="NCBI Taxonomy" id="218851"/>
    <lineage>
        <taxon>Eukaryota</taxon>
        <taxon>Viridiplantae</taxon>
        <taxon>Streptophyta</taxon>
        <taxon>Embryophyta</taxon>
        <taxon>Tracheophyta</taxon>
        <taxon>Spermatophyta</taxon>
        <taxon>Magnoliopsida</taxon>
        <taxon>Ranunculales</taxon>
        <taxon>Ranunculaceae</taxon>
        <taxon>Thalictroideae</taxon>
        <taxon>Aquilegia</taxon>
    </lineage>
</organism>
<dbReference type="AlphaFoldDB" id="A0A2G5DFM8"/>
<sequence length="276" mass="31800">MGYSTYIHNPVTQECIMLPDSNSYQEYAYTYTYNSTFYFSPYVYNLGFGFDYSSNVFKVLQVLYACYGLRYSEPVKAQVCTLGSNSWRILENFPRVTFFDSTPALINGSLHWLSYEHILSFDLGSENFGFVELPPITLSRGSRPSNTFRLVALDGCLSIADSSSNEDVDLWIMKDYNVKESWIKLIIKRRYVEDGVLFRKVVPISFWRKGELLLLYGSKILVSYEIESGRYTPFESEGLPESRFDGIKGSRGGYIIFPYVGNLMLIDTIRRMEVQP</sequence>
<accession>A0A2G5DFM8</accession>
<dbReference type="EMBL" id="KZ305037">
    <property type="protein sequence ID" value="PIA42329.1"/>
    <property type="molecule type" value="Genomic_DNA"/>
</dbReference>
<dbReference type="PANTHER" id="PTHR31111:SF136">
    <property type="entry name" value="F-BOX ASSOCIATED DOMAIN-CONTAINING PROTEIN"/>
    <property type="match status" value="1"/>
</dbReference>
<dbReference type="NCBIfam" id="TIGR01640">
    <property type="entry name" value="F_box_assoc_1"/>
    <property type="match status" value="1"/>
</dbReference>
<protein>
    <recommendedName>
        <fullName evidence="1">F-box associated beta-propeller type 3 domain-containing protein</fullName>
    </recommendedName>
</protein>
<proteinExistence type="predicted"/>
<evidence type="ECO:0000313" key="3">
    <source>
        <dbReference type="Proteomes" id="UP000230069"/>
    </source>
</evidence>
<dbReference type="STRING" id="218851.A0A2G5DFM8"/>
<gene>
    <name evidence="2" type="ORF">AQUCO_02000048v1</name>
</gene>
<reference evidence="2 3" key="1">
    <citation type="submission" date="2017-09" db="EMBL/GenBank/DDBJ databases">
        <title>WGS assembly of Aquilegia coerulea Goldsmith.</title>
        <authorList>
            <person name="Hodges S."/>
            <person name="Kramer E."/>
            <person name="Nordborg M."/>
            <person name="Tomkins J."/>
            <person name="Borevitz J."/>
            <person name="Derieg N."/>
            <person name="Yan J."/>
            <person name="Mihaltcheva S."/>
            <person name="Hayes R.D."/>
            <person name="Rokhsar D."/>
        </authorList>
    </citation>
    <scope>NUCLEOTIDE SEQUENCE [LARGE SCALE GENOMIC DNA]</scope>
    <source>
        <strain evidence="3">cv. Goldsmith</strain>
    </source>
</reference>
<feature type="domain" description="F-box associated beta-propeller type 3" evidence="1">
    <location>
        <begin position="5"/>
        <end position="243"/>
    </location>
</feature>
<dbReference type="Proteomes" id="UP000230069">
    <property type="component" value="Unassembled WGS sequence"/>
</dbReference>
<evidence type="ECO:0000259" key="1">
    <source>
        <dbReference type="Pfam" id="PF08268"/>
    </source>
</evidence>
<name>A0A2G5DFM8_AQUCA</name>
<keyword evidence="3" id="KW-1185">Reference proteome</keyword>